<comment type="caution">
    <text evidence="9">The sequence shown here is derived from an EMBL/GenBank/DDBJ whole genome shotgun (WGS) entry which is preliminary data.</text>
</comment>
<dbReference type="GO" id="GO:0017172">
    <property type="term" value="F:cysteine dioxygenase activity"/>
    <property type="evidence" value="ECO:0007669"/>
    <property type="project" value="UniProtKB-EC"/>
</dbReference>
<gene>
    <name evidence="9" type="ORF">CYMTET_55026</name>
</gene>
<dbReference type="InterPro" id="IPR014710">
    <property type="entry name" value="RmlC-like_jellyroll"/>
</dbReference>
<evidence type="ECO:0000256" key="4">
    <source>
        <dbReference type="ARBA" id="ARBA00022964"/>
    </source>
</evidence>
<dbReference type="Proteomes" id="UP001190700">
    <property type="component" value="Unassembled WGS sequence"/>
</dbReference>
<evidence type="ECO:0000256" key="1">
    <source>
        <dbReference type="ARBA" id="ARBA00006622"/>
    </source>
</evidence>
<sequence length="544" mass="60598">MLAFRQRGETPSLARCASFPSMSSLSWISASDTKGRGSEFQGPETLRSLEAGKRATFAQQSQELQRTRTTYDVHTTSVLPQCPPIHASKRPISTLVELRREEPAVQRGLTLDMVVAPAPRNEKAETADGNGIEVDCSAQACSKRLKLDSSQLQSASAPVSASAPRVEHWKHGHIHSDGKRKLCSLGTGEIVHILSLAAKDETSVEPFERAVQTVARDLYRLEAGITDVRVCHPQCGRVCFVVTFVSRDDFVKFKEGPELNLKYALRGLVASAEPDNQLLTGPSATMGDASIARAPDVMWKQPQPVEFECTGSLMPQTHTLTSLLQFFKSSIKGYGHKDHDVKAVAMECQRWFPREEEYAKYIHWDPHDTTKYTRNLIFRNEYFDCLLMCWPAGCKSAIHCHDRSSCWVVLVEGEVYEVQYSIPQLDKQFMKKEMEDPIDAVGRCGPLKKLAEARLSEDGLTTTYANNDIGVHRIENRSNCPAYTMHVYAPGLRKIKIFKDCGGVCVHTVGHVPYMSEEGCKTGLWSEATDPDGILNVDAWNDCV</sequence>
<dbReference type="PANTHER" id="PTHR12918">
    <property type="entry name" value="CYSTEINE DIOXYGENASE"/>
    <property type="match status" value="1"/>
</dbReference>
<dbReference type="Gene3D" id="2.60.120.10">
    <property type="entry name" value="Jelly Rolls"/>
    <property type="match status" value="1"/>
</dbReference>
<comment type="similarity">
    <text evidence="1">Belongs to the cysteine dioxygenase family.</text>
</comment>
<feature type="binding site" evidence="8">
    <location>
        <position position="472"/>
    </location>
    <ligand>
        <name>Fe cation</name>
        <dbReference type="ChEBI" id="CHEBI:24875"/>
        <note>catalytic</note>
    </ligand>
</feature>
<keyword evidence="6 8" id="KW-0408">Iron</keyword>
<reference evidence="9 10" key="1">
    <citation type="journal article" date="2015" name="Genome Biol. Evol.">
        <title>Comparative Genomics of a Bacterivorous Green Alga Reveals Evolutionary Causalities and Consequences of Phago-Mixotrophic Mode of Nutrition.</title>
        <authorList>
            <person name="Burns J.A."/>
            <person name="Paasch A."/>
            <person name="Narechania A."/>
            <person name="Kim E."/>
        </authorList>
    </citation>
    <scope>NUCLEOTIDE SEQUENCE [LARGE SCALE GENOMIC DNA]</scope>
    <source>
        <strain evidence="9 10">PLY_AMNH</strain>
    </source>
</reference>
<dbReference type="AlphaFoldDB" id="A0AAE0BEX1"/>
<evidence type="ECO:0000256" key="3">
    <source>
        <dbReference type="ARBA" id="ARBA00022723"/>
    </source>
</evidence>
<dbReference type="SUPFAM" id="SSF51182">
    <property type="entry name" value="RmlC-like cupins"/>
    <property type="match status" value="1"/>
</dbReference>
<keyword evidence="7" id="KW-0883">Thioether bond</keyword>
<dbReference type="Pfam" id="PF05995">
    <property type="entry name" value="CDO_I"/>
    <property type="match status" value="1"/>
</dbReference>
<dbReference type="PANTHER" id="PTHR12918:SF1">
    <property type="entry name" value="CYSTEINE DIOXYGENASE TYPE 1"/>
    <property type="match status" value="1"/>
</dbReference>
<evidence type="ECO:0000256" key="6">
    <source>
        <dbReference type="ARBA" id="ARBA00023004"/>
    </source>
</evidence>
<name>A0AAE0BEX1_9CHLO</name>
<dbReference type="InterPro" id="IPR010300">
    <property type="entry name" value="CDO_1"/>
</dbReference>
<dbReference type="GO" id="GO:0008198">
    <property type="term" value="F:ferrous iron binding"/>
    <property type="evidence" value="ECO:0007669"/>
    <property type="project" value="TreeGrafter"/>
</dbReference>
<evidence type="ECO:0000256" key="8">
    <source>
        <dbReference type="PIRSR" id="PIRSR610300-51"/>
    </source>
</evidence>
<keyword evidence="3 8" id="KW-0479">Metal-binding</keyword>
<feature type="binding site" evidence="8">
    <location>
        <position position="401"/>
    </location>
    <ligand>
        <name>Fe cation</name>
        <dbReference type="ChEBI" id="CHEBI:24875"/>
        <note>catalytic</note>
    </ligand>
</feature>
<evidence type="ECO:0000313" key="10">
    <source>
        <dbReference type="Proteomes" id="UP001190700"/>
    </source>
</evidence>
<keyword evidence="4" id="KW-0223">Dioxygenase</keyword>
<dbReference type="EC" id="1.13.11.20" evidence="2"/>
<evidence type="ECO:0000256" key="5">
    <source>
        <dbReference type="ARBA" id="ARBA00023002"/>
    </source>
</evidence>
<feature type="binding site" evidence="8">
    <location>
        <position position="399"/>
    </location>
    <ligand>
        <name>Fe cation</name>
        <dbReference type="ChEBI" id="CHEBI:24875"/>
        <note>catalytic</note>
    </ligand>
</feature>
<dbReference type="EMBL" id="LGRX02035477">
    <property type="protein sequence ID" value="KAK3234723.1"/>
    <property type="molecule type" value="Genomic_DNA"/>
</dbReference>
<feature type="cross-link" description="3'-(S-cysteinyl)-tyrosine (Cys-Tyr)" evidence="7">
    <location>
        <begin position="406"/>
        <end position="488"/>
    </location>
</feature>
<dbReference type="InterPro" id="IPR011051">
    <property type="entry name" value="RmlC_Cupin_sf"/>
</dbReference>
<keyword evidence="10" id="KW-1185">Reference proteome</keyword>
<organism evidence="9 10">
    <name type="scientific">Cymbomonas tetramitiformis</name>
    <dbReference type="NCBI Taxonomy" id="36881"/>
    <lineage>
        <taxon>Eukaryota</taxon>
        <taxon>Viridiplantae</taxon>
        <taxon>Chlorophyta</taxon>
        <taxon>Pyramimonadophyceae</taxon>
        <taxon>Pyramimonadales</taxon>
        <taxon>Pyramimonadaceae</taxon>
        <taxon>Cymbomonas</taxon>
    </lineage>
</organism>
<proteinExistence type="inferred from homology"/>
<keyword evidence="5" id="KW-0560">Oxidoreductase</keyword>
<evidence type="ECO:0000256" key="2">
    <source>
        <dbReference type="ARBA" id="ARBA00013133"/>
    </source>
</evidence>
<evidence type="ECO:0000256" key="7">
    <source>
        <dbReference type="PIRSR" id="PIRSR610300-50"/>
    </source>
</evidence>
<accession>A0AAE0BEX1</accession>
<evidence type="ECO:0000313" key="9">
    <source>
        <dbReference type="EMBL" id="KAK3234723.1"/>
    </source>
</evidence>
<dbReference type="CDD" id="cd10548">
    <property type="entry name" value="cupin_CDO"/>
    <property type="match status" value="1"/>
</dbReference>
<protein>
    <recommendedName>
        <fullName evidence="2">cysteine dioxygenase</fullName>
        <ecNumber evidence="2">1.13.11.20</ecNumber>
    </recommendedName>
</protein>